<protein>
    <recommendedName>
        <fullName evidence="3">BTB domain-containing protein</fullName>
    </recommendedName>
</protein>
<sequence length="377" mass="43213">MAPRKRKRSENTSQEDTDITASIPDLLVRDDTYYRENGDCVIRVGSVLFKIHRILLERDASAFLNMFSMPQGNDPALANSDNDPLVLFDDVDDFRALCWIIYALPTVYMQQSKLETADMKNLVSLYLIAQKYHFDAHESFARDLLRQHCSAIQAGSSPNPNYLFSCPESRLEDMLRIAAFTEETSVADAESFLFVLQKVWIIRLKDTNESAAFALGVGEELGLRDFMAGLYYLELTRMKSELVEGSTAYVHPVSDLTPHQKLILYQGYWSLRQYWIRRWDLLQKKSLNCSDKTEHACRFIWQASWERFKADEFSSDTFDPLQLLANIASNINEYGAEWSETKKPHCAIRAIEKMQVSLKKNLAEHFLGPLPSSSSDA</sequence>
<evidence type="ECO:0000313" key="1">
    <source>
        <dbReference type="EMBL" id="KAF9483577.1"/>
    </source>
</evidence>
<organism evidence="1 2">
    <name type="scientific">Pholiota conissans</name>
    <dbReference type="NCBI Taxonomy" id="109636"/>
    <lineage>
        <taxon>Eukaryota</taxon>
        <taxon>Fungi</taxon>
        <taxon>Dikarya</taxon>
        <taxon>Basidiomycota</taxon>
        <taxon>Agaricomycotina</taxon>
        <taxon>Agaricomycetes</taxon>
        <taxon>Agaricomycetidae</taxon>
        <taxon>Agaricales</taxon>
        <taxon>Agaricineae</taxon>
        <taxon>Strophariaceae</taxon>
        <taxon>Pholiota</taxon>
    </lineage>
</organism>
<comment type="caution">
    <text evidence="1">The sequence shown here is derived from an EMBL/GenBank/DDBJ whole genome shotgun (WGS) entry which is preliminary data.</text>
</comment>
<dbReference type="AlphaFoldDB" id="A0A9P6CY14"/>
<dbReference type="Proteomes" id="UP000807469">
    <property type="component" value="Unassembled WGS sequence"/>
</dbReference>
<gene>
    <name evidence="1" type="ORF">BDN70DRAFT_918313</name>
</gene>
<dbReference type="OrthoDB" id="2886395at2759"/>
<accession>A0A9P6CY14</accession>
<evidence type="ECO:0000313" key="2">
    <source>
        <dbReference type="Proteomes" id="UP000807469"/>
    </source>
</evidence>
<keyword evidence="2" id="KW-1185">Reference proteome</keyword>
<name>A0A9P6CY14_9AGAR</name>
<dbReference type="Gene3D" id="3.30.710.10">
    <property type="entry name" value="Potassium Channel Kv1.1, Chain A"/>
    <property type="match status" value="1"/>
</dbReference>
<reference evidence="1" key="1">
    <citation type="submission" date="2020-11" db="EMBL/GenBank/DDBJ databases">
        <authorList>
            <consortium name="DOE Joint Genome Institute"/>
            <person name="Ahrendt S."/>
            <person name="Riley R."/>
            <person name="Andreopoulos W."/>
            <person name="Labutti K."/>
            <person name="Pangilinan J."/>
            <person name="Ruiz-Duenas F.J."/>
            <person name="Barrasa J.M."/>
            <person name="Sanchez-Garcia M."/>
            <person name="Camarero S."/>
            <person name="Miyauchi S."/>
            <person name="Serrano A."/>
            <person name="Linde D."/>
            <person name="Babiker R."/>
            <person name="Drula E."/>
            <person name="Ayuso-Fernandez I."/>
            <person name="Pacheco R."/>
            <person name="Padilla G."/>
            <person name="Ferreira P."/>
            <person name="Barriuso J."/>
            <person name="Kellner H."/>
            <person name="Castanera R."/>
            <person name="Alfaro M."/>
            <person name="Ramirez L."/>
            <person name="Pisabarro A.G."/>
            <person name="Kuo A."/>
            <person name="Tritt A."/>
            <person name="Lipzen A."/>
            <person name="He G."/>
            <person name="Yan M."/>
            <person name="Ng V."/>
            <person name="Cullen D."/>
            <person name="Martin F."/>
            <person name="Rosso M.-N."/>
            <person name="Henrissat B."/>
            <person name="Hibbett D."/>
            <person name="Martinez A.T."/>
            <person name="Grigoriev I.V."/>
        </authorList>
    </citation>
    <scope>NUCLEOTIDE SEQUENCE</scope>
    <source>
        <strain evidence="1">CIRM-BRFM 674</strain>
    </source>
</reference>
<evidence type="ECO:0008006" key="3">
    <source>
        <dbReference type="Google" id="ProtNLM"/>
    </source>
</evidence>
<dbReference type="EMBL" id="MU155152">
    <property type="protein sequence ID" value="KAF9483577.1"/>
    <property type="molecule type" value="Genomic_DNA"/>
</dbReference>
<proteinExistence type="predicted"/>
<dbReference type="InterPro" id="IPR011333">
    <property type="entry name" value="SKP1/BTB/POZ_sf"/>
</dbReference>